<dbReference type="InterPro" id="IPR004146">
    <property type="entry name" value="DC1"/>
</dbReference>
<dbReference type="InterPro" id="IPR002219">
    <property type="entry name" value="PKC_DAG/PE"/>
</dbReference>
<evidence type="ECO:0000256" key="2">
    <source>
        <dbReference type="ARBA" id="ARBA00022737"/>
    </source>
</evidence>
<protein>
    <recommendedName>
        <fullName evidence="4">Phorbol-ester/DAG-type domain-containing protein</fullName>
    </recommendedName>
</protein>
<gene>
    <name evidence="5" type="ORF">DCAR_0100528</name>
</gene>
<dbReference type="PANTHER" id="PTHR32410">
    <property type="entry name" value="CYSTEINE/HISTIDINE-RICH C1 DOMAIN FAMILY PROTEIN"/>
    <property type="match status" value="1"/>
</dbReference>
<dbReference type="PROSITE" id="PS50081">
    <property type="entry name" value="ZF_DAG_PE_2"/>
    <property type="match status" value="1"/>
</dbReference>
<dbReference type="InterPro" id="IPR053192">
    <property type="entry name" value="Vacuole_Formation_Reg"/>
</dbReference>
<keyword evidence="2" id="KW-0677">Repeat</keyword>
<proteinExistence type="predicted"/>
<dbReference type="Pfam" id="PF03107">
    <property type="entry name" value="C1_2"/>
    <property type="match status" value="6"/>
</dbReference>
<dbReference type="InterPro" id="IPR046349">
    <property type="entry name" value="C1-like_sf"/>
</dbReference>
<evidence type="ECO:0000313" key="5">
    <source>
        <dbReference type="EMBL" id="WOG81381.1"/>
    </source>
</evidence>
<dbReference type="PANTHER" id="PTHR32410:SF216">
    <property type="entry name" value="PHORBOL-ESTER_DAG-TYPE DOMAIN-CONTAINING PROTEIN"/>
    <property type="match status" value="1"/>
</dbReference>
<sequence>MAELKFFFHEHQLILNEAEPVVGKDVECVGCKQPINKLIDAFYRCNKSLIDSSPASDCVGFYMHKTCSELPSTFTHPMNPKKPLSLFVLPYKKEYFYICHACDSHSQHFMYGSDSSVSSEFRVCLKCVMSELKSLEDRNLCHPGHNHPLTLVQSPALFLCHACNTTATDLSYICTRCCFYIHKNCANAPTTYQSKFHNEHALILTYSLPQQYRQYLCYCSICEKHINPIYWVYICANCRFFAHVKCASLTEMLRLIESDIDDEADCGESSLMQFPVHDEASLHETMQQCIIKAVNPSTGEPSPYINHWAHGHQLALGNKNAKTLPLNLKPKIAETELLICDGCMNPISLVDVFYECSLCNFFLHRSCSQFPKRIKHHLAGDLEAVLARESGELYTFQCSGCGIYGNGICMLNDEYTFDIKCASLPRIIKHKGHRHPLQQLKTPDDFLCKGCWREPVTEEVRTIVYGCEKCEFYTHIGCVLSAQVVKHRWDPHPLYLILSLKNVPDHPHEFPCEFCSKEINTNSWFYHCNVCDLSFHISCIDPDDWLSNIKFGATNIYSDKHPHPHGLTYILNKKTRNCNLCGEDARDTPALQCSPCKYIVHRNCFIKE</sequence>
<dbReference type="EMBL" id="CP093343">
    <property type="protein sequence ID" value="WOG81381.1"/>
    <property type="molecule type" value="Genomic_DNA"/>
</dbReference>
<dbReference type="AlphaFoldDB" id="A0AAF0W1B7"/>
<accession>A0AAF0W1B7</accession>
<evidence type="ECO:0000259" key="4">
    <source>
        <dbReference type="PROSITE" id="PS50081"/>
    </source>
</evidence>
<dbReference type="SUPFAM" id="SSF57889">
    <property type="entry name" value="Cysteine-rich domain"/>
    <property type="match status" value="5"/>
</dbReference>
<dbReference type="Proteomes" id="UP000077755">
    <property type="component" value="Chromosome 1"/>
</dbReference>
<reference evidence="5" key="1">
    <citation type="journal article" date="2016" name="Nat. Genet.">
        <title>A high-quality carrot genome assembly provides new insights into carotenoid accumulation and asterid genome evolution.</title>
        <authorList>
            <person name="Iorizzo M."/>
            <person name="Ellison S."/>
            <person name="Senalik D."/>
            <person name="Zeng P."/>
            <person name="Satapoomin P."/>
            <person name="Huang J."/>
            <person name="Bowman M."/>
            <person name="Iovene M."/>
            <person name="Sanseverino W."/>
            <person name="Cavagnaro P."/>
            <person name="Yildiz M."/>
            <person name="Macko-Podgorni A."/>
            <person name="Moranska E."/>
            <person name="Grzebelus E."/>
            <person name="Grzebelus D."/>
            <person name="Ashrafi H."/>
            <person name="Zheng Z."/>
            <person name="Cheng S."/>
            <person name="Spooner D."/>
            <person name="Van Deynze A."/>
            <person name="Simon P."/>
        </authorList>
    </citation>
    <scope>NUCLEOTIDE SEQUENCE</scope>
    <source>
        <tissue evidence="5">Leaf</tissue>
    </source>
</reference>
<feature type="domain" description="Phorbol-ester/DAG-type" evidence="4">
    <location>
        <begin position="564"/>
        <end position="608"/>
    </location>
</feature>
<organism evidence="5 6">
    <name type="scientific">Daucus carota subsp. sativus</name>
    <name type="common">Carrot</name>
    <dbReference type="NCBI Taxonomy" id="79200"/>
    <lineage>
        <taxon>Eukaryota</taxon>
        <taxon>Viridiplantae</taxon>
        <taxon>Streptophyta</taxon>
        <taxon>Embryophyta</taxon>
        <taxon>Tracheophyta</taxon>
        <taxon>Spermatophyta</taxon>
        <taxon>Magnoliopsida</taxon>
        <taxon>eudicotyledons</taxon>
        <taxon>Gunneridae</taxon>
        <taxon>Pentapetalae</taxon>
        <taxon>asterids</taxon>
        <taxon>campanulids</taxon>
        <taxon>Apiales</taxon>
        <taxon>Apiaceae</taxon>
        <taxon>Apioideae</taxon>
        <taxon>Scandiceae</taxon>
        <taxon>Daucinae</taxon>
        <taxon>Daucus</taxon>
        <taxon>Daucus sect. Daucus</taxon>
    </lineage>
</organism>
<evidence type="ECO:0000256" key="1">
    <source>
        <dbReference type="ARBA" id="ARBA00022723"/>
    </source>
</evidence>
<reference evidence="5" key="2">
    <citation type="submission" date="2022-03" db="EMBL/GenBank/DDBJ databases">
        <title>Draft title - Genomic analysis of global carrot germplasm unveils the trajectory of domestication and the origin of high carotenoid orange carrot.</title>
        <authorList>
            <person name="Iorizzo M."/>
            <person name="Ellison S."/>
            <person name="Senalik D."/>
            <person name="Macko-Podgorni A."/>
            <person name="Grzebelus D."/>
            <person name="Bostan H."/>
            <person name="Rolling W."/>
            <person name="Curaba J."/>
            <person name="Simon P."/>
        </authorList>
    </citation>
    <scope>NUCLEOTIDE SEQUENCE</scope>
    <source>
        <tissue evidence="5">Leaf</tissue>
    </source>
</reference>
<evidence type="ECO:0000313" key="6">
    <source>
        <dbReference type="Proteomes" id="UP000077755"/>
    </source>
</evidence>
<keyword evidence="3" id="KW-0862">Zinc</keyword>
<keyword evidence="6" id="KW-1185">Reference proteome</keyword>
<name>A0AAF0W1B7_DAUCS</name>
<evidence type="ECO:0000256" key="3">
    <source>
        <dbReference type="ARBA" id="ARBA00022833"/>
    </source>
</evidence>
<keyword evidence="1" id="KW-0479">Metal-binding</keyword>
<dbReference type="GO" id="GO:0046872">
    <property type="term" value="F:metal ion binding"/>
    <property type="evidence" value="ECO:0007669"/>
    <property type="project" value="UniProtKB-KW"/>
</dbReference>